<gene>
    <name evidence="1" type="ORF">F4695_004263</name>
</gene>
<dbReference type="Proteomes" id="UP000585437">
    <property type="component" value="Unassembled WGS sequence"/>
</dbReference>
<evidence type="ECO:0000313" key="2">
    <source>
        <dbReference type="Proteomes" id="UP000585437"/>
    </source>
</evidence>
<name>A0A7X0MTV7_9HYPH</name>
<dbReference type="EMBL" id="JACHBU010000011">
    <property type="protein sequence ID" value="MBB6510871.1"/>
    <property type="molecule type" value="Genomic_DNA"/>
</dbReference>
<reference evidence="1 2" key="1">
    <citation type="submission" date="2020-08" db="EMBL/GenBank/DDBJ databases">
        <title>The Agave Microbiome: Exploring the role of microbial communities in plant adaptations to desert environments.</title>
        <authorList>
            <person name="Partida-Martinez L.P."/>
        </authorList>
    </citation>
    <scope>NUCLEOTIDE SEQUENCE [LARGE SCALE GENOMIC DNA]</scope>
    <source>
        <strain evidence="1 2">AS3.12</strain>
    </source>
</reference>
<evidence type="ECO:0000313" key="1">
    <source>
        <dbReference type="EMBL" id="MBB6510871.1"/>
    </source>
</evidence>
<sequence>MTKTKNEFSPEVRAVAIRMVLDRQPSIHHAELPFYL</sequence>
<organism evidence="1 2">
    <name type="scientific">Rhizobium soli</name>
    <dbReference type="NCBI Taxonomy" id="424798"/>
    <lineage>
        <taxon>Bacteria</taxon>
        <taxon>Pseudomonadati</taxon>
        <taxon>Pseudomonadota</taxon>
        <taxon>Alphaproteobacteria</taxon>
        <taxon>Hyphomicrobiales</taxon>
        <taxon>Rhizobiaceae</taxon>
        <taxon>Rhizobium/Agrobacterium group</taxon>
        <taxon>Rhizobium</taxon>
    </lineage>
</organism>
<keyword evidence="2" id="KW-1185">Reference proteome</keyword>
<protein>
    <recommendedName>
        <fullName evidence="3">Transposase</fullName>
    </recommendedName>
</protein>
<proteinExistence type="predicted"/>
<dbReference type="AlphaFoldDB" id="A0A7X0MTV7"/>
<accession>A0A7X0MTV7</accession>
<evidence type="ECO:0008006" key="3">
    <source>
        <dbReference type="Google" id="ProtNLM"/>
    </source>
</evidence>
<comment type="caution">
    <text evidence="1">The sequence shown here is derived from an EMBL/GenBank/DDBJ whole genome shotgun (WGS) entry which is preliminary data.</text>
</comment>